<accession>A0ABP1PM49</accession>
<feature type="compositionally biased region" description="Low complexity" evidence="1">
    <location>
        <begin position="172"/>
        <end position="189"/>
    </location>
</feature>
<feature type="signal peptide" evidence="2">
    <location>
        <begin position="1"/>
        <end position="26"/>
    </location>
</feature>
<evidence type="ECO:0000313" key="3">
    <source>
        <dbReference type="EMBL" id="CAL8070761.1"/>
    </source>
</evidence>
<keyword evidence="2" id="KW-0732">Signal</keyword>
<comment type="caution">
    <text evidence="3">The sequence shown here is derived from an EMBL/GenBank/DDBJ whole genome shotgun (WGS) entry which is preliminary data.</text>
</comment>
<gene>
    <name evidence="3" type="ORF">ODALV1_LOCUS1407</name>
</gene>
<reference evidence="3 4" key="1">
    <citation type="submission" date="2024-08" db="EMBL/GenBank/DDBJ databases">
        <authorList>
            <person name="Cucini C."/>
            <person name="Frati F."/>
        </authorList>
    </citation>
    <scope>NUCLEOTIDE SEQUENCE [LARGE SCALE GENOMIC DNA]</scope>
</reference>
<evidence type="ECO:0000256" key="1">
    <source>
        <dbReference type="SAM" id="MobiDB-lite"/>
    </source>
</evidence>
<evidence type="ECO:0000313" key="4">
    <source>
        <dbReference type="Proteomes" id="UP001642540"/>
    </source>
</evidence>
<organism evidence="3 4">
    <name type="scientific">Orchesella dallaii</name>
    <dbReference type="NCBI Taxonomy" id="48710"/>
    <lineage>
        <taxon>Eukaryota</taxon>
        <taxon>Metazoa</taxon>
        <taxon>Ecdysozoa</taxon>
        <taxon>Arthropoda</taxon>
        <taxon>Hexapoda</taxon>
        <taxon>Collembola</taxon>
        <taxon>Entomobryomorpha</taxon>
        <taxon>Entomobryoidea</taxon>
        <taxon>Orchesellidae</taxon>
        <taxon>Orchesellinae</taxon>
        <taxon>Orchesella</taxon>
    </lineage>
</organism>
<feature type="region of interest" description="Disordered" evidence="1">
    <location>
        <begin position="172"/>
        <end position="194"/>
    </location>
</feature>
<dbReference type="Proteomes" id="UP001642540">
    <property type="component" value="Unassembled WGS sequence"/>
</dbReference>
<feature type="chain" id="PRO_5046766678" evidence="2">
    <location>
        <begin position="27"/>
        <end position="214"/>
    </location>
</feature>
<sequence length="214" mass="24177">MISFKLPSYSTVSSVVFIFISVMTLASHHCDGSTYSSNRYTTSNRYSRQLGFGYDQQQPYSSSQSTDFFQSFFNSMRSLNFDMSEVVAMYRNVTAVAETPGCFGHCRTPMALWVVQSFYPCYNMKKVDCPKGLVCCMQDPSTRIASANTIHGTRIKNSVRDDTDGRNRINSVNVNSNSPSDPTPTSVPNQPTESTTLFNEVWYRNNFIQDEIPE</sequence>
<proteinExistence type="predicted"/>
<keyword evidence="4" id="KW-1185">Reference proteome</keyword>
<evidence type="ECO:0000256" key="2">
    <source>
        <dbReference type="SAM" id="SignalP"/>
    </source>
</evidence>
<name>A0ABP1PM49_9HEXA</name>
<protein>
    <submittedName>
        <fullName evidence="3">Uncharacterized protein</fullName>
    </submittedName>
</protein>
<dbReference type="EMBL" id="CAXLJM020000004">
    <property type="protein sequence ID" value="CAL8070761.1"/>
    <property type="molecule type" value="Genomic_DNA"/>
</dbReference>